<comment type="function">
    <text evidence="1">Could be involved in insertion of integral membrane proteins into the membrane.</text>
</comment>
<proteinExistence type="inferred from homology"/>
<name>A0A6N7BZQ0_9GAMM</name>
<keyword evidence="1" id="KW-0472">Membrane</keyword>
<dbReference type="InterPro" id="IPR002696">
    <property type="entry name" value="Membr_insert_effic_factor_YidD"/>
</dbReference>
<dbReference type="GO" id="GO:0005886">
    <property type="term" value="C:plasma membrane"/>
    <property type="evidence" value="ECO:0007669"/>
    <property type="project" value="UniProtKB-SubCell"/>
</dbReference>
<dbReference type="HAMAP" id="MF_00386">
    <property type="entry name" value="UPF0161_YidD"/>
    <property type="match status" value="1"/>
</dbReference>
<evidence type="ECO:0000313" key="2">
    <source>
        <dbReference type="EMBL" id="KAF0569888.1"/>
    </source>
</evidence>
<dbReference type="EMBL" id="VZIZ01000005">
    <property type="protein sequence ID" value="KAF0569888.1"/>
    <property type="molecule type" value="Genomic_DNA"/>
</dbReference>
<reference evidence="2 3" key="1">
    <citation type="submission" date="2019-09" db="EMBL/GenBank/DDBJ databases">
        <title>Draft genome sequence of Psychrobacter nivimaris LAMA 639, in search for biotechnological relevant genes.</title>
        <authorList>
            <person name="Lima A.O.S."/>
            <person name="Staloch B.E.K."/>
            <person name="Freitas R.C."/>
            <person name="Niero H."/>
            <person name="Silva M.A.C."/>
        </authorList>
    </citation>
    <scope>NUCLEOTIDE SEQUENCE [LARGE SCALE GENOMIC DNA]</scope>
    <source>
        <strain evidence="2 3">LAMA 639</strain>
    </source>
</reference>
<dbReference type="AlphaFoldDB" id="A0A6N7BZQ0"/>
<sequence>MNILLKIKNINKIFYKVFFNLIVFYQKIVSPIIPARCRYYPTCSNYGKQALTWHGTRKGGWLLLKRLSRCHPLGGHGIDFVPLPLACYSYQYISFTDVSNNNLQSLGVYRDYTSYVSQLNYLMKST</sequence>
<dbReference type="Proteomes" id="UP000471465">
    <property type="component" value="Unassembled WGS sequence"/>
</dbReference>
<dbReference type="SMART" id="SM01234">
    <property type="entry name" value="Haemolytic"/>
    <property type="match status" value="1"/>
</dbReference>
<keyword evidence="3" id="KW-1185">Reference proteome</keyword>
<dbReference type="PANTHER" id="PTHR33383">
    <property type="entry name" value="MEMBRANE PROTEIN INSERTION EFFICIENCY FACTOR-RELATED"/>
    <property type="match status" value="1"/>
</dbReference>
<dbReference type="NCBIfam" id="TIGR00278">
    <property type="entry name" value="membrane protein insertion efficiency factor YidD"/>
    <property type="match status" value="1"/>
</dbReference>
<dbReference type="Pfam" id="PF01809">
    <property type="entry name" value="YidD"/>
    <property type="match status" value="1"/>
</dbReference>
<comment type="similarity">
    <text evidence="1">Belongs to the UPF0161 family.</text>
</comment>
<gene>
    <name evidence="2" type="ORF">FQV37_2297</name>
</gene>
<accession>A0A6N7BZQ0</accession>
<protein>
    <recommendedName>
        <fullName evidence="1">Putative membrane protein insertion efficiency factor</fullName>
    </recommendedName>
</protein>
<comment type="subcellular location">
    <subcellularLocation>
        <location evidence="1">Cell membrane</location>
        <topology evidence="1">Peripheral membrane protein</topology>
        <orientation evidence="1">Cytoplasmic side</orientation>
    </subcellularLocation>
</comment>
<dbReference type="RefSeq" id="WP_160021026.1">
    <property type="nucleotide sequence ID" value="NZ_VZIZ01000005.1"/>
</dbReference>
<evidence type="ECO:0000313" key="3">
    <source>
        <dbReference type="Proteomes" id="UP000471465"/>
    </source>
</evidence>
<evidence type="ECO:0000256" key="1">
    <source>
        <dbReference type="HAMAP-Rule" id="MF_00386"/>
    </source>
</evidence>
<keyword evidence="1" id="KW-1003">Cell membrane</keyword>
<dbReference type="PANTHER" id="PTHR33383:SF1">
    <property type="entry name" value="MEMBRANE PROTEIN INSERTION EFFICIENCY FACTOR-RELATED"/>
    <property type="match status" value="1"/>
</dbReference>
<comment type="caution">
    <text evidence="2">The sequence shown here is derived from an EMBL/GenBank/DDBJ whole genome shotgun (WGS) entry which is preliminary data.</text>
</comment>
<organism evidence="2 3">
    <name type="scientific">Psychrobacter nivimaris</name>
    <dbReference type="NCBI Taxonomy" id="281738"/>
    <lineage>
        <taxon>Bacteria</taxon>
        <taxon>Pseudomonadati</taxon>
        <taxon>Pseudomonadota</taxon>
        <taxon>Gammaproteobacteria</taxon>
        <taxon>Moraxellales</taxon>
        <taxon>Moraxellaceae</taxon>
        <taxon>Psychrobacter</taxon>
    </lineage>
</organism>